<dbReference type="Proteomes" id="UP000518878">
    <property type="component" value="Unassembled WGS sequence"/>
</dbReference>
<comment type="caution">
    <text evidence="2">The sequence shown here is derived from an EMBL/GenBank/DDBJ whole genome shotgun (WGS) entry which is preliminary data.</text>
</comment>
<dbReference type="SUPFAM" id="SSF55729">
    <property type="entry name" value="Acyl-CoA N-acyltransferases (Nat)"/>
    <property type="match status" value="1"/>
</dbReference>
<feature type="domain" description="N-acetyltransferase" evidence="1">
    <location>
        <begin position="3"/>
        <end position="164"/>
    </location>
</feature>
<name>A0A7X5QRV0_9GAMM</name>
<evidence type="ECO:0000259" key="1">
    <source>
        <dbReference type="PROSITE" id="PS51186"/>
    </source>
</evidence>
<dbReference type="AlphaFoldDB" id="A0A7X5QRV0"/>
<dbReference type="InterPro" id="IPR000182">
    <property type="entry name" value="GNAT_dom"/>
</dbReference>
<dbReference type="Gene3D" id="3.40.630.30">
    <property type="match status" value="1"/>
</dbReference>
<reference evidence="2 3" key="1">
    <citation type="journal article" date="2006" name="Int. J. Syst. Evol. Microbiol.">
        <title>Dyella yeojuensis sp. nov., isolated from greenhouse soil in Korea.</title>
        <authorList>
            <person name="Kim B.Y."/>
            <person name="Weon H.Y."/>
            <person name="Lee K.H."/>
            <person name="Seok S.J."/>
            <person name="Kwon S.W."/>
            <person name="Go S.J."/>
            <person name="Stackebrandt E."/>
        </authorList>
    </citation>
    <scope>NUCLEOTIDE SEQUENCE [LARGE SCALE GENOMIC DNA]</scope>
    <source>
        <strain evidence="2 3">DSM 17673</strain>
    </source>
</reference>
<dbReference type="EMBL" id="JAAQTL010000001">
    <property type="protein sequence ID" value="NID14246.1"/>
    <property type="molecule type" value="Genomic_DNA"/>
</dbReference>
<organism evidence="2 3">
    <name type="scientific">Luteibacter yeojuensis</name>
    <dbReference type="NCBI Taxonomy" id="345309"/>
    <lineage>
        <taxon>Bacteria</taxon>
        <taxon>Pseudomonadati</taxon>
        <taxon>Pseudomonadota</taxon>
        <taxon>Gammaproteobacteria</taxon>
        <taxon>Lysobacterales</taxon>
        <taxon>Rhodanobacteraceae</taxon>
        <taxon>Luteibacter</taxon>
    </lineage>
</organism>
<accession>A0A7X5QRV0</accession>
<sequence>MDYDISLASSVNVDDISALLQANAPSQGGSLTGEFPPDKVRKMIIGGMPVVVARREGRVVGVLFSAATDAPAPPVVRAMLDAWSGGSGSYVYGPVCIADTERGRGLLPQLCAVLKKRLPGREAILFIRTDNIASIRAHERLGMREVARFFFESSDFVVFSSDADGVG</sequence>
<protein>
    <submittedName>
        <fullName evidence="2">N-acetyltransferase</fullName>
    </submittedName>
</protein>
<evidence type="ECO:0000313" key="2">
    <source>
        <dbReference type="EMBL" id="NID14246.1"/>
    </source>
</evidence>
<keyword evidence="3" id="KW-1185">Reference proteome</keyword>
<dbReference type="PROSITE" id="PS51186">
    <property type="entry name" value="GNAT"/>
    <property type="match status" value="1"/>
</dbReference>
<proteinExistence type="predicted"/>
<keyword evidence="2" id="KW-0808">Transferase</keyword>
<dbReference type="GO" id="GO:0016747">
    <property type="term" value="F:acyltransferase activity, transferring groups other than amino-acyl groups"/>
    <property type="evidence" value="ECO:0007669"/>
    <property type="project" value="InterPro"/>
</dbReference>
<dbReference type="InterPro" id="IPR016181">
    <property type="entry name" value="Acyl_CoA_acyltransferase"/>
</dbReference>
<dbReference type="RefSeq" id="WP_166697968.1">
    <property type="nucleotide sequence ID" value="NZ_JAAQTL010000001.1"/>
</dbReference>
<evidence type="ECO:0000313" key="3">
    <source>
        <dbReference type="Proteomes" id="UP000518878"/>
    </source>
</evidence>
<gene>
    <name evidence="2" type="ORF">HBF32_02040</name>
</gene>